<name>A0A3B0WZL0_9ZZZZ</name>
<evidence type="ECO:0000256" key="4">
    <source>
        <dbReference type="ARBA" id="ARBA00014035"/>
    </source>
</evidence>
<dbReference type="GO" id="GO:0042597">
    <property type="term" value="C:periplasmic space"/>
    <property type="evidence" value="ECO:0007669"/>
    <property type="project" value="UniProtKB-SubCell"/>
</dbReference>
<evidence type="ECO:0000256" key="2">
    <source>
        <dbReference type="ARBA" id="ARBA00007615"/>
    </source>
</evidence>
<comment type="similarity">
    <text evidence="2">Belongs to the LolA family.</text>
</comment>
<dbReference type="Pfam" id="PF03548">
    <property type="entry name" value="LolA"/>
    <property type="match status" value="1"/>
</dbReference>
<keyword evidence="5" id="KW-0813">Transport</keyword>
<keyword evidence="8" id="KW-0143">Chaperone</keyword>
<dbReference type="EMBL" id="UOFC01000251">
    <property type="protein sequence ID" value="VAW49044.1"/>
    <property type="molecule type" value="Genomic_DNA"/>
</dbReference>
<keyword evidence="9" id="KW-0449">Lipoprotein</keyword>
<evidence type="ECO:0000256" key="3">
    <source>
        <dbReference type="ARBA" id="ARBA00011245"/>
    </source>
</evidence>
<dbReference type="PANTHER" id="PTHR35869:SF1">
    <property type="entry name" value="OUTER-MEMBRANE LIPOPROTEIN CARRIER PROTEIN"/>
    <property type="match status" value="1"/>
</dbReference>
<reference evidence="9" key="1">
    <citation type="submission" date="2018-06" db="EMBL/GenBank/DDBJ databases">
        <authorList>
            <person name="Zhirakovskaya E."/>
        </authorList>
    </citation>
    <scope>NUCLEOTIDE SEQUENCE</scope>
</reference>
<evidence type="ECO:0000256" key="5">
    <source>
        <dbReference type="ARBA" id="ARBA00022448"/>
    </source>
</evidence>
<dbReference type="GO" id="GO:0042953">
    <property type="term" value="P:lipoprotein transport"/>
    <property type="evidence" value="ECO:0007669"/>
    <property type="project" value="InterPro"/>
</dbReference>
<comment type="subcellular location">
    <subcellularLocation>
        <location evidence="1">Periplasm</location>
    </subcellularLocation>
</comment>
<gene>
    <name evidence="9" type="ORF">MNBD_GAMMA03-1806</name>
</gene>
<dbReference type="AlphaFoldDB" id="A0A3B0WZL0"/>
<dbReference type="Gene3D" id="2.50.20.10">
    <property type="entry name" value="Lipoprotein localisation LolA/LolB/LppX"/>
    <property type="match status" value="1"/>
</dbReference>
<evidence type="ECO:0000313" key="9">
    <source>
        <dbReference type="EMBL" id="VAW49044.1"/>
    </source>
</evidence>
<protein>
    <recommendedName>
        <fullName evidence="4">Outer-membrane lipoprotein carrier protein</fullName>
    </recommendedName>
</protein>
<accession>A0A3B0WZL0</accession>
<dbReference type="InterPro" id="IPR029046">
    <property type="entry name" value="LolA/LolB/LppX"/>
</dbReference>
<dbReference type="PANTHER" id="PTHR35869">
    <property type="entry name" value="OUTER-MEMBRANE LIPOPROTEIN CARRIER PROTEIN"/>
    <property type="match status" value="1"/>
</dbReference>
<dbReference type="InterPro" id="IPR018323">
    <property type="entry name" value="OM_lipoprot_carrier_LolA_Pbac"/>
</dbReference>
<sequence length="207" mass="23797">MILKIYFKTLAFWGALIFSGLVQAQPILQAYVNNLKTFSADFEQVQPDESVFALNKSTGHFKLNRPGQLVWQYVSPTPQKIVIDGVNLWVFDEDLDQVTVRPIEEIKGDIPLSWILYDENIEDKFNILDAGHRNGMDWYNLTPKKATYFQSIEVGMKEGEMAEVWMYQSADNITKVRFFNIESNHVIPLKNFQFNVPEGVDLVGEAL</sequence>
<dbReference type="HAMAP" id="MF_00240">
    <property type="entry name" value="LolA"/>
    <property type="match status" value="1"/>
</dbReference>
<keyword evidence="6" id="KW-0574">Periplasm</keyword>
<proteinExistence type="inferred from homology"/>
<evidence type="ECO:0000256" key="8">
    <source>
        <dbReference type="ARBA" id="ARBA00023186"/>
    </source>
</evidence>
<dbReference type="SUPFAM" id="SSF89392">
    <property type="entry name" value="Prokaryotic lipoproteins and lipoprotein localization factors"/>
    <property type="match status" value="1"/>
</dbReference>
<dbReference type="CDD" id="cd16325">
    <property type="entry name" value="LolA"/>
    <property type="match status" value="1"/>
</dbReference>
<evidence type="ECO:0000256" key="6">
    <source>
        <dbReference type="ARBA" id="ARBA00022764"/>
    </source>
</evidence>
<dbReference type="InterPro" id="IPR004564">
    <property type="entry name" value="OM_lipoprot_carrier_LolA-like"/>
</dbReference>
<organism evidence="9">
    <name type="scientific">hydrothermal vent metagenome</name>
    <dbReference type="NCBI Taxonomy" id="652676"/>
    <lineage>
        <taxon>unclassified sequences</taxon>
        <taxon>metagenomes</taxon>
        <taxon>ecological metagenomes</taxon>
    </lineage>
</organism>
<evidence type="ECO:0000256" key="7">
    <source>
        <dbReference type="ARBA" id="ARBA00022927"/>
    </source>
</evidence>
<evidence type="ECO:0000256" key="1">
    <source>
        <dbReference type="ARBA" id="ARBA00004418"/>
    </source>
</evidence>
<comment type="subunit">
    <text evidence="3">Monomer.</text>
</comment>
<keyword evidence="7" id="KW-0653">Protein transport</keyword>